<dbReference type="InterPro" id="IPR038670">
    <property type="entry name" value="HslJ-like_sf"/>
</dbReference>
<dbReference type="PANTHER" id="PTHR35535:SF2">
    <property type="entry name" value="DUF306 DOMAIN-CONTAINING PROTEIN"/>
    <property type="match status" value="1"/>
</dbReference>
<proteinExistence type="predicted"/>
<name>A0ABT0AA12_9SPHN</name>
<comment type="caution">
    <text evidence="3">The sequence shown here is derived from an EMBL/GenBank/DDBJ whole genome shotgun (WGS) entry which is preliminary data.</text>
</comment>
<evidence type="ECO:0000313" key="4">
    <source>
        <dbReference type="Proteomes" id="UP001162802"/>
    </source>
</evidence>
<accession>A0ABT0AA12</accession>
<dbReference type="Pfam" id="PF03724">
    <property type="entry name" value="META"/>
    <property type="match status" value="1"/>
</dbReference>
<dbReference type="PANTHER" id="PTHR35535">
    <property type="entry name" value="HEAT SHOCK PROTEIN HSLJ"/>
    <property type="match status" value="1"/>
</dbReference>
<evidence type="ECO:0000259" key="2">
    <source>
        <dbReference type="Pfam" id="PF03724"/>
    </source>
</evidence>
<dbReference type="InterPro" id="IPR005184">
    <property type="entry name" value="DUF306_Meta_HslJ"/>
</dbReference>
<evidence type="ECO:0000256" key="1">
    <source>
        <dbReference type="SAM" id="SignalP"/>
    </source>
</evidence>
<feature type="signal peptide" evidence="1">
    <location>
        <begin position="1"/>
        <end position="19"/>
    </location>
</feature>
<dbReference type="EMBL" id="JALHAT010000004">
    <property type="protein sequence ID" value="MCJ1960040.1"/>
    <property type="molecule type" value="Genomic_DNA"/>
</dbReference>
<dbReference type="RefSeq" id="WP_243797764.1">
    <property type="nucleotide sequence ID" value="NZ_JALHAT010000004.1"/>
</dbReference>
<dbReference type="PROSITE" id="PS51257">
    <property type="entry name" value="PROKAR_LIPOPROTEIN"/>
    <property type="match status" value="1"/>
</dbReference>
<reference evidence="3" key="1">
    <citation type="submission" date="2022-03" db="EMBL/GenBank/DDBJ databases">
        <title>Identification of a novel bacterium isolated from mangrove sediments.</title>
        <authorList>
            <person name="Pan X."/>
        </authorList>
    </citation>
    <scope>NUCLEOTIDE SEQUENCE</scope>
    <source>
        <strain evidence="3">B2637</strain>
    </source>
</reference>
<sequence length="137" mass="14702">MIRACSFGRILAGALPALALVACAPDTEGQHLSASRWSFALIDGQSPMSDAADMRFEKGEVRVLVGCNRMSGPWRISADRLVAGPLVQTEMACPAPAWDQEKAVGSLLASTPRIHVSDERMILQSSGHTAELIRVED</sequence>
<dbReference type="Gene3D" id="2.40.128.270">
    <property type="match status" value="1"/>
</dbReference>
<dbReference type="Proteomes" id="UP001162802">
    <property type="component" value="Unassembled WGS sequence"/>
</dbReference>
<keyword evidence="4" id="KW-1185">Reference proteome</keyword>
<protein>
    <submittedName>
        <fullName evidence="3">META domain-containing protein</fullName>
    </submittedName>
</protein>
<evidence type="ECO:0000313" key="3">
    <source>
        <dbReference type="EMBL" id="MCJ1960040.1"/>
    </source>
</evidence>
<feature type="domain" description="DUF306" evidence="2">
    <location>
        <begin position="30"/>
        <end position="129"/>
    </location>
</feature>
<keyword evidence="1" id="KW-0732">Signal</keyword>
<organism evidence="3 4">
    <name type="scientific">Novosphingobium mangrovi</name>
    <name type="common">ex Hu et al. 2023</name>
    <dbReference type="NCBI Taxonomy" id="2930094"/>
    <lineage>
        <taxon>Bacteria</taxon>
        <taxon>Pseudomonadati</taxon>
        <taxon>Pseudomonadota</taxon>
        <taxon>Alphaproteobacteria</taxon>
        <taxon>Sphingomonadales</taxon>
        <taxon>Sphingomonadaceae</taxon>
        <taxon>Novosphingobium</taxon>
    </lineage>
</organism>
<dbReference type="InterPro" id="IPR053147">
    <property type="entry name" value="Hsp_HslJ-like"/>
</dbReference>
<gene>
    <name evidence="3" type="ORF">MTR65_05075</name>
</gene>
<feature type="chain" id="PRO_5046625722" evidence="1">
    <location>
        <begin position="20"/>
        <end position="137"/>
    </location>
</feature>